<dbReference type="EMBL" id="AWUE01014664">
    <property type="protein sequence ID" value="OMP02217.1"/>
    <property type="molecule type" value="Genomic_DNA"/>
</dbReference>
<evidence type="ECO:0000313" key="2">
    <source>
        <dbReference type="EMBL" id="OMP02217.1"/>
    </source>
</evidence>
<keyword evidence="3" id="KW-1185">Reference proteome</keyword>
<name>A0A1R3K545_9ROSI</name>
<dbReference type="Proteomes" id="UP000187203">
    <property type="component" value="Unassembled WGS sequence"/>
</dbReference>
<dbReference type="AlphaFoldDB" id="A0A1R3K545"/>
<proteinExistence type="predicted"/>
<dbReference type="InterPro" id="IPR040256">
    <property type="entry name" value="At4g02000-like"/>
</dbReference>
<feature type="domain" description="DUF4283" evidence="1">
    <location>
        <begin position="4"/>
        <end position="63"/>
    </location>
</feature>
<sequence length="366" mass="40135">MRIAFFNAWKPEMGLVIKEVGGKLYMFKFEDGPEKDRVLVTQPWHFNRALLVLKEYDGVEKPESIVFDTCLFWVRIFDIPLIMMTEKIGAAVGEVIGPVMVDHQWGNFIRICIKVDVIKPLLDGTVVSSPYGDAKAEFPRSKSNHFDGSDGSFYLGGSGSRRHVPMSVPSGPLMNSIRGGHAAQQSSSVGNSRCHVRNHVDSLVLRGKQVERALLSEDSSYKVITCFPGKEVTNGAVEEVVVGRKHDKRQVNAHFRGGLVEAEHSAYSTTNSSFGSRELRGNPRLLRQLAVRSGACSYPSIPGTRQSNGGLDHGELGPDLMGLVGGLVAGSSKNPVQSNMEQRHLSVEKNPPIAYFNIRVVCSLGD</sequence>
<reference evidence="3" key="1">
    <citation type="submission" date="2013-09" db="EMBL/GenBank/DDBJ databases">
        <title>Corchorus olitorius genome sequencing.</title>
        <authorList>
            <person name="Alam M."/>
            <person name="Haque M.S."/>
            <person name="Islam M.S."/>
            <person name="Emdad E.M."/>
            <person name="Islam M.M."/>
            <person name="Ahmed B."/>
            <person name="Halim A."/>
            <person name="Hossen Q.M.M."/>
            <person name="Hossain M.Z."/>
            <person name="Ahmed R."/>
            <person name="Khan M.M."/>
            <person name="Islam R."/>
            <person name="Rashid M.M."/>
            <person name="Khan S.A."/>
            <person name="Rahman M.S."/>
            <person name="Alam M."/>
            <person name="Yahiya A.S."/>
            <person name="Khan M.S."/>
            <person name="Azam M.S."/>
            <person name="Haque T."/>
            <person name="Lashkar M.Z.H."/>
            <person name="Akhand A.I."/>
            <person name="Morshed G."/>
            <person name="Roy S."/>
            <person name="Uddin K.S."/>
            <person name="Rabeya T."/>
            <person name="Hossain A.S."/>
            <person name="Chowdhury A."/>
            <person name="Snigdha A.R."/>
            <person name="Mortoza M.S."/>
            <person name="Matin S.A."/>
            <person name="Hoque S.M.E."/>
            <person name="Islam M.K."/>
            <person name="Roy D.K."/>
            <person name="Haider R."/>
            <person name="Moosa M.M."/>
            <person name="Elias S.M."/>
            <person name="Hasan A.M."/>
            <person name="Jahan S."/>
            <person name="Shafiuddin M."/>
            <person name="Mahmood N."/>
            <person name="Shommy N.S."/>
        </authorList>
    </citation>
    <scope>NUCLEOTIDE SEQUENCE [LARGE SCALE GENOMIC DNA]</scope>
    <source>
        <strain evidence="3">cv. O-4</strain>
    </source>
</reference>
<dbReference type="OrthoDB" id="994204at2759"/>
<dbReference type="InterPro" id="IPR025558">
    <property type="entry name" value="DUF4283"/>
</dbReference>
<gene>
    <name evidence="2" type="ORF">COLO4_11269</name>
</gene>
<organism evidence="2 3">
    <name type="scientific">Corchorus olitorius</name>
    <dbReference type="NCBI Taxonomy" id="93759"/>
    <lineage>
        <taxon>Eukaryota</taxon>
        <taxon>Viridiplantae</taxon>
        <taxon>Streptophyta</taxon>
        <taxon>Embryophyta</taxon>
        <taxon>Tracheophyta</taxon>
        <taxon>Spermatophyta</taxon>
        <taxon>Magnoliopsida</taxon>
        <taxon>eudicotyledons</taxon>
        <taxon>Gunneridae</taxon>
        <taxon>Pentapetalae</taxon>
        <taxon>rosids</taxon>
        <taxon>malvids</taxon>
        <taxon>Malvales</taxon>
        <taxon>Malvaceae</taxon>
        <taxon>Grewioideae</taxon>
        <taxon>Apeibeae</taxon>
        <taxon>Corchorus</taxon>
    </lineage>
</organism>
<protein>
    <recommendedName>
        <fullName evidence="1">DUF4283 domain-containing protein</fullName>
    </recommendedName>
</protein>
<accession>A0A1R3K545</accession>
<comment type="caution">
    <text evidence="2">The sequence shown here is derived from an EMBL/GenBank/DDBJ whole genome shotgun (WGS) entry which is preliminary data.</text>
</comment>
<evidence type="ECO:0000259" key="1">
    <source>
        <dbReference type="Pfam" id="PF14111"/>
    </source>
</evidence>
<dbReference type="PANTHER" id="PTHR31286">
    <property type="entry name" value="GLYCINE-RICH CELL WALL STRUCTURAL PROTEIN 1.8-LIKE"/>
    <property type="match status" value="1"/>
</dbReference>
<dbReference type="PANTHER" id="PTHR31286:SF167">
    <property type="entry name" value="OS09G0268800 PROTEIN"/>
    <property type="match status" value="1"/>
</dbReference>
<dbReference type="Pfam" id="PF14111">
    <property type="entry name" value="DUF4283"/>
    <property type="match status" value="1"/>
</dbReference>
<evidence type="ECO:0000313" key="3">
    <source>
        <dbReference type="Proteomes" id="UP000187203"/>
    </source>
</evidence>